<feature type="compositionally biased region" description="Low complexity" evidence="9">
    <location>
        <begin position="428"/>
        <end position="445"/>
    </location>
</feature>
<dbReference type="SMART" id="SM00220">
    <property type="entry name" value="S_TKc"/>
    <property type="match status" value="1"/>
</dbReference>
<dbReference type="Gene3D" id="2.60.40.10">
    <property type="entry name" value="Immunoglobulins"/>
    <property type="match status" value="1"/>
</dbReference>
<keyword evidence="14" id="KW-1185">Reference proteome</keyword>
<feature type="domain" description="Fibronectin type-III" evidence="12">
    <location>
        <begin position="523"/>
        <end position="614"/>
    </location>
</feature>
<dbReference type="PANTHER" id="PTHR43289:SF6">
    <property type="entry name" value="SERINE_THREONINE-PROTEIN KINASE NEKL-3"/>
    <property type="match status" value="1"/>
</dbReference>
<dbReference type="RefSeq" id="WP_270114344.1">
    <property type="nucleotide sequence ID" value="NZ_BSDT01000001.1"/>
</dbReference>
<dbReference type="InterPro" id="IPR036116">
    <property type="entry name" value="FN3_sf"/>
</dbReference>
<evidence type="ECO:0000256" key="7">
    <source>
        <dbReference type="ARBA" id="ARBA00023295"/>
    </source>
</evidence>
<evidence type="ECO:0000256" key="10">
    <source>
        <dbReference type="SAM" id="Phobius"/>
    </source>
</evidence>
<evidence type="ECO:0000256" key="6">
    <source>
        <dbReference type="ARBA" id="ARBA00022840"/>
    </source>
</evidence>
<keyword evidence="7" id="KW-0326">Glycosidase</keyword>
<dbReference type="Proteomes" id="UP001144313">
    <property type="component" value="Unassembled WGS sequence"/>
</dbReference>
<dbReference type="GO" id="GO:0000272">
    <property type="term" value="P:polysaccharide catabolic process"/>
    <property type="evidence" value="ECO:0007669"/>
    <property type="project" value="UniProtKB-KW"/>
</dbReference>
<keyword evidence="10" id="KW-0812">Transmembrane</keyword>
<gene>
    <name evidence="13" type="ORF">GALLR39Z86_22420</name>
</gene>
<keyword evidence="10" id="KW-0472">Membrane</keyword>
<proteinExistence type="predicted"/>
<feature type="region of interest" description="Disordered" evidence="9">
    <location>
        <begin position="341"/>
        <end position="476"/>
    </location>
</feature>
<feature type="domain" description="Protein kinase" evidence="11">
    <location>
        <begin position="11"/>
        <end position="269"/>
    </location>
</feature>
<evidence type="ECO:0000256" key="4">
    <source>
        <dbReference type="ARBA" id="ARBA00022741"/>
    </source>
</evidence>
<dbReference type="Gene3D" id="3.30.200.20">
    <property type="entry name" value="Phosphorylase Kinase, domain 1"/>
    <property type="match status" value="1"/>
</dbReference>
<keyword evidence="7" id="KW-0378">Hydrolase</keyword>
<dbReference type="Gene3D" id="1.10.510.10">
    <property type="entry name" value="Transferase(Phosphotransferase) domain 1"/>
    <property type="match status" value="1"/>
</dbReference>
<keyword evidence="10" id="KW-1133">Transmembrane helix</keyword>
<evidence type="ECO:0000313" key="14">
    <source>
        <dbReference type="Proteomes" id="UP001144313"/>
    </source>
</evidence>
<dbReference type="GO" id="GO:0005524">
    <property type="term" value="F:ATP binding"/>
    <property type="evidence" value="ECO:0007669"/>
    <property type="project" value="UniProtKB-KW"/>
</dbReference>
<keyword evidence="3" id="KW-0808">Transferase</keyword>
<dbReference type="EC" id="2.7.11.1" evidence="1"/>
<evidence type="ECO:0000256" key="5">
    <source>
        <dbReference type="ARBA" id="ARBA00022777"/>
    </source>
</evidence>
<organism evidence="13 14">
    <name type="scientific">Glycomyces algeriensis</name>
    <dbReference type="NCBI Taxonomy" id="256037"/>
    <lineage>
        <taxon>Bacteria</taxon>
        <taxon>Bacillati</taxon>
        <taxon>Actinomycetota</taxon>
        <taxon>Actinomycetes</taxon>
        <taxon>Glycomycetales</taxon>
        <taxon>Glycomycetaceae</taxon>
        <taxon>Glycomyces</taxon>
    </lineage>
</organism>
<comment type="caution">
    <text evidence="13">The sequence shown here is derived from an EMBL/GenBank/DDBJ whole genome shotgun (WGS) entry which is preliminary data.</text>
</comment>
<keyword evidence="2" id="KW-0723">Serine/threonine-protein kinase</keyword>
<dbReference type="EMBL" id="BSDT01000001">
    <property type="protein sequence ID" value="GLI42392.1"/>
    <property type="molecule type" value="Genomic_DNA"/>
</dbReference>
<keyword evidence="8" id="KW-0624">Polysaccharide degradation</keyword>
<dbReference type="CDD" id="cd00063">
    <property type="entry name" value="FN3"/>
    <property type="match status" value="1"/>
</dbReference>
<evidence type="ECO:0000256" key="2">
    <source>
        <dbReference type="ARBA" id="ARBA00022527"/>
    </source>
</evidence>
<evidence type="ECO:0000256" key="3">
    <source>
        <dbReference type="ARBA" id="ARBA00022679"/>
    </source>
</evidence>
<feature type="compositionally biased region" description="Pro residues" evidence="9">
    <location>
        <begin position="410"/>
        <end position="425"/>
    </location>
</feature>
<keyword evidence="6" id="KW-0067">ATP-binding</keyword>
<evidence type="ECO:0000256" key="8">
    <source>
        <dbReference type="ARBA" id="ARBA00023326"/>
    </source>
</evidence>
<dbReference type="PANTHER" id="PTHR43289">
    <property type="entry name" value="MITOGEN-ACTIVATED PROTEIN KINASE KINASE KINASE 20-RELATED"/>
    <property type="match status" value="1"/>
</dbReference>
<evidence type="ECO:0000259" key="11">
    <source>
        <dbReference type="PROSITE" id="PS50011"/>
    </source>
</evidence>
<dbReference type="Pfam" id="PF00069">
    <property type="entry name" value="Pkinase"/>
    <property type="match status" value="1"/>
</dbReference>
<keyword evidence="4" id="KW-0547">Nucleotide-binding</keyword>
<dbReference type="AlphaFoldDB" id="A0A9W6G8T2"/>
<reference evidence="13" key="1">
    <citation type="submission" date="2022-12" db="EMBL/GenBank/DDBJ databases">
        <title>Reference genome sequencing for broad-spectrum identification of bacterial and archaeal isolates by mass spectrometry.</title>
        <authorList>
            <person name="Sekiguchi Y."/>
            <person name="Tourlousse D.M."/>
        </authorList>
    </citation>
    <scope>NUCLEOTIDE SEQUENCE</scope>
    <source>
        <strain evidence="13">LLR39Z86</strain>
    </source>
</reference>
<evidence type="ECO:0000313" key="13">
    <source>
        <dbReference type="EMBL" id="GLI42392.1"/>
    </source>
</evidence>
<feature type="region of interest" description="Disordered" evidence="9">
    <location>
        <begin position="210"/>
        <end position="237"/>
    </location>
</feature>
<dbReference type="InterPro" id="IPR013783">
    <property type="entry name" value="Ig-like_fold"/>
</dbReference>
<evidence type="ECO:0000256" key="9">
    <source>
        <dbReference type="SAM" id="MobiDB-lite"/>
    </source>
</evidence>
<evidence type="ECO:0000256" key="1">
    <source>
        <dbReference type="ARBA" id="ARBA00012513"/>
    </source>
</evidence>
<keyword evidence="5" id="KW-0418">Kinase</keyword>
<dbReference type="SUPFAM" id="SSF49265">
    <property type="entry name" value="Fibronectin type III"/>
    <property type="match status" value="1"/>
</dbReference>
<sequence length="614" mass="64440">MSSPTPAIPGYRDFAMVAHGSTAFVYTAVQERLDRTVAVKVLLVDDDMTTADSVEKELEATVAVSNHPHIVSIIDTGHTDAGQPYIVMEYCEGGSYSAILKAGGPLPVDDVIDMGVKIGQALQAAHSADILHRDVKPQNILRGQYGPALADFGIARTPASLAATAAIDKLTPLHASPEALLRQAQTSASDLFSLASSMWHLLAGYAPFANPQGGTDPDTHRERVTSDAPPPKLPRDDVPEWLESLLVRGLSRDPARRPASGQAFAEELQRGMYGGGVGKAAAPAVIGDVSNEETVYRPEVASRGTRVPLDPFAPVQQMPMPDRGGTLGGGITGGRTGGYAGELGHPVDPRYAQLDGLAQGGTQGGPVSAAPFSGVPMSGQPFSGAPMSAQPFSGAPQSALHAAPGIAPYSAPPQAPVSMQPPPMPWGQQAAQSPQSPQSSVQEQVFAPPVIGRDGSKPRKTQAYKAPKPVQPKQKDERSLKSYVYLGLTITVLLGGIMTVWLWLISPNRDAEDLDQANTAGDAAQELTIASWEDGSVSLTWGAAEDAEGLRYIVFAQRVGDEKAEPLNPDGTTATEFSAAGLIPGEDYCFTVGVLRAVDDVPMSEPVCTADLPD</sequence>
<feature type="transmembrane region" description="Helical" evidence="10">
    <location>
        <begin position="483"/>
        <end position="504"/>
    </location>
</feature>
<dbReference type="SUPFAM" id="SSF56112">
    <property type="entry name" value="Protein kinase-like (PK-like)"/>
    <property type="match status" value="1"/>
</dbReference>
<dbReference type="PROSITE" id="PS50853">
    <property type="entry name" value="FN3"/>
    <property type="match status" value="1"/>
</dbReference>
<accession>A0A9W6G8T2</accession>
<protein>
    <recommendedName>
        <fullName evidence="1">non-specific serine/threonine protein kinase</fullName>
        <ecNumber evidence="1">2.7.11.1</ecNumber>
    </recommendedName>
</protein>
<evidence type="ECO:0000259" key="12">
    <source>
        <dbReference type="PROSITE" id="PS50853"/>
    </source>
</evidence>
<dbReference type="GO" id="GO:0004674">
    <property type="term" value="F:protein serine/threonine kinase activity"/>
    <property type="evidence" value="ECO:0007669"/>
    <property type="project" value="UniProtKB-KW"/>
</dbReference>
<keyword evidence="8" id="KW-0119">Carbohydrate metabolism</keyword>
<dbReference type="InterPro" id="IPR003961">
    <property type="entry name" value="FN3_dom"/>
</dbReference>
<dbReference type="GO" id="GO:0016798">
    <property type="term" value="F:hydrolase activity, acting on glycosyl bonds"/>
    <property type="evidence" value="ECO:0007669"/>
    <property type="project" value="UniProtKB-KW"/>
</dbReference>
<dbReference type="InterPro" id="IPR000719">
    <property type="entry name" value="Prot_kinase_dom"/>
</dbReference>
<name>A0A9W6G8T2_9ACTN</name>
<dbReference type="InterPro" id="IPR011009">
    <property type="entry name" value="Kinase-like_dom_sf"/>
</dbReference>
<dbReference type="PROSITE" id="PS50011">
    <property type="entry name" value="PROTEIN_KINASE_DOM"/>
    <property type="match status" value="1"/>
</dbReference>
<dbReference type="CDD" id="cd14014">
    <property type="entry name" value="STKc_PknB_like"/>
    <property type="match status" value="1"/>
</dbReference>